<dbReference type="EMBL" id="JACAZH010000017">
    <property type="protein sequence ID" value="KAF7348157.1"/>
    <property type="molecule type" value="Genomic_DNA"/>
</dbReference>
<gene>
    <name evidence="2" type="ORF">MSAN_01767100</name>
    <name evidence="3" type="ORF">MSAN_01768600</name>
</gene>
<reference evidence="2" key="1">
    <citation type="submission" date="2020-05" db="EMBL/GenBank/DDBJ databases">
        <title>Mycena genomes resolve the evolution of fungal bioluminescence.</title>
        <authorList>
            <person name="Tsai I.J."/>
        </authorList>
    </citation>
    <scope>NUCLEOTIDE SEQUENCE</scope>
    <source>
        <strain evidence="2">160909Yilan</strain>
    </source>
</reference>
<dbReference type="Pfam" id="PF20231">
    <property type="entry name" value="DUF6589"/>
    <property type="match status" value="1"/>
</dbReference>
<comment type="caution">
    <text evidence="2">The sequence shown here is derived from an EMBL/GenBank/DDBJ whole genome shotgun (WGS) entry which is preliminary data.</text>
</comment>
<dbReference type="Proteomes" id="UP000623467">
    <property type="component" value="Unassembled WGS sequence"/>
</dbReference>
<evidence type="ECO:0000313" key="2">
    <source>
        <dbReference type="EMBL" id="KAF7348143.1"/>
    </source>
</evidence>
<dbReference type="OrthoDB" id="5424058at2759"/>
<evidence type="ECO:0000259" key="1">
    <source>
        <dbReference type="Pfam" id="PF20231"/>
    </source>
</evidence>
<proteinExistence type="predicted"/>
<accession>A0A8H6XV56</accession>
<organism evidence="2 4">
    <name type="scientific">Mycena sanguinolenta</name>
    <dbReference type="NCBI Taxonomy" id="230812"/>
    <lineage>
        <taxon>Eukaryota</taxon>
        <taxon>Fungi</taxon>
        <taxon>Dikarya</taxon>
        <taxon>Basidiomycota</taxon>
        <taxon>Agaricomycotina</taxon>
        <taxon>Agaricomycetes</taxon>
        <taxon>Agaricomycetidae</taxon>
        <taxon>Agaricales</taxon>
        <taxon>Marasmiineae</taxon>
        <taxon>Mycenaceae</taxon>
        <taxon>Mycena</taxon>
    </lineage>
</organism>
<evidence type="ECO:0000313" key="3">
    <source>
        <dbReference type="EMBL" id="KAF7348157.1"/>
    </source>
</evidence>
<protein>
    <recommendedName>
        <fullName evidence="1">DUF6589 domain-containing protein</fullName>
    </recommendedName>
</protein>
<dbReference type="AlphaFoldDB" id="A0A8H6XV56"/>
<dbReference type="EMBL" id="JACAZH010000017">
    <property type="protein sequence ID" value="KAF7348143.1"/>
    <property type="molecule type" value="Genomic_DNA"/>
</dbReference>
<dbReference type="InterPro" id="IPR046496">
    <property type="entry name" value="DUF6589"/>
</dbReference>
<keyword evidence="4" id="KW-1185">Reference proteome</keyword>
<evidence type="ECO:0000313" key="4">
    <source>
        <dbReference type="Proteomes" id="UP000623467"/>
    </source>
</evidence>
<feature type="domain" description="DUF6589" evidence="1">
    <location>
        <begin position="12"/>
        <end position="99"/>
    </location>
</feature>
<sequence>MFVHEKGWSLNTLLTPTNAAQLSQCLWQIKRLALENIPNLAHLKKDIPECPEVDPIAVHKTEQYPLPAMHEDESSIDGTIRVYERILKNLGITNADLRAHAGLTKPVVHEHSQTLHI</sequence>
<name>A0A8H6XV56_9AGAR</name>